<evidence type="ECO:0000256" key="13">
    <source>
        <dbReference type="HAMAP-Rule" id="MF_01810"/>
    </source>
</evidence>
<evidence type="ECO:0000256" key="14">
    <source>
        <dbReference type="SAM" id="MobiDB-lite"/>
    </source>
</evidence>
<dbReference type="PATRIC" id="fig|38307.3.peg.1083"/>
<dbReference type="PRINTS" id="PR00701">
    <property type="entry name" value="60KDINNERMP"/>
</dbReference>
<dbReference type="AlphaFoldDB" id="A0A1B6VMX9"/>
<feature type="domain" description="Membrane insertase YidC/Oxa/ALB C-terminal" evidence="15">
    <location>
        <begin position="360"/>
        <end position="559"/>
    </location>
</feature>
<feature type="transmembrane region" description="Helical" evidence="13">
    <location>
        <begin position="423"/>
        <end position="446"/>
    </location>
</feature>
<dbReference type="EMBL" id="LUTU01000005">
    <property type="protein sequence ID" value="OAJ68347.1"/>
    <property type="molecule type" value="Genomic_DNA"/>
</dbReference>
<feature type="transmembrane region" description="Helical" evidence="13">
    <location>
        <begin position="6"/>
        <end position="24"/>
    </location>
</feature>
<dbReference type="HAMAP" id="MF_01810">
    <property type="entry name" value="YidC_type1"/>
    <property type="match status" value="1"/>
</dbReference>
<evidence type="ECO:0000313" key="18">
    <source>
        <dbReference type="Proteomes" id="UP000077786"/>
    </source>
</evidence>
<comment type="subunit">
    <text evidence="13">Interacts with the Sec translocase complex via SecD. Specifically interacts with transmembrane segments of nascent integral membrane proteins during membrane integration.</text>
</comment>
<evidence type="ECO:0000256" key="5">
    <source>
        <dbReference type="ARBA" id="ARBA00022475"/>
    </source>
</evidence>
<dbReference type="Pfam" id="PF02096">
    <property type="entry name" value="60KD_IMP"/>
    <property type="match status" value="1"/>
</dbReference>
<evidence type="ECO:0000256" key="8">
    <source>
        <dbReference type="ARBA" id="ARBA00022989"/>
    </source>
</evidence>
<feature type="compositionally biased region" description="Low complexity" evidence="14">
    <location>
        <begin position="34"/>
        <end position="50"/>
    </location>
</feature>
<evidence type="ECO:0000256" key="11">
    <source>
        <dbReference type="ARBA" id="ARBA00033245"/>
    </source>
</evidence>
<keyword evidence="4 13" id="KW-0813">Transport</keyword>
<comment type="subcellular location">
    <subcellularLocation>
        <location evidence="1">Cell inner membrane</location>
        <topology evidence="1">Multi-pass membrane protein</topology>
    </subcellularLocation>
    <subcellularLocation>
        <location evidence="13">Cell membrane</location>
        <topology evidence="13">Multi-pass membrane protein</topology>
    </subcellularLocation>
</comment>
<feature type="transmembrane region" description="Helical" evidence="13">
    <location>
        <begin position="360"/>
        <end position="380"/>
    </location>
</feature>
<sequence>MEIKRIIAAIILSALILIGFDYFMPKPRPDSHPAVTQTTATQSPSTPAVAGPAQASPEPEVVARRIAITSDDVQGSLNLKGALLDDAVLTKYRATLAKDSPLVRLLDKPGSEHPNFFVIGWSNAPGSNAKVPDLNTVWTSADEALSPGHPVTLTWDNSEGLIFSIHLSVDEHYMFSAVQSVENHSSQPVALLPFQRVQRDYQAPEGFWTAHEGPIAVMDGRLNDETYKNVRKGAEHPDHTFWAKGGTGGWGGISDKYWLTAVAPESTSSVTASFAYVPENAGSYRIGFVSQAPQQIMPNGTVTQTSHLFAGAKVPSLLQAYSSDLHIADFDKAIDFGWFSFLTRPILYLLHWLYLHLGNFGLALMALTLIVKIVLFPLASKAAGSSARMRLLAPKIKEIREKNKDDPMVMNQKVMALYREEGVSPASGCLPVLIQAPIFFCLYKMLNISIDERHAPFFGWIHDLSVPDPTNIFNLFGLIPFDPTVYFSFLHVSIWGAALGVTFWLLQRQTMVSMDPAQARIMQFMPLVYVFVMSNFPASLLVYYTWNNLLTFAQQSFIQSRAKLPVPVTKSGR</sequence>
<feature type="region of interest" description="Disordered" evidence="14">
    <location>
        <begin position="29"/>
        <end position="56"/>
    </location>
</feature>
<keyword evidence="9 13" id="KW-0472">Membrane</keyword>
<dbReference type="NCBIfam" id="TIGR03593">
    <property type="entry name" value="yidC_nterm"/>
    <property type="match status" value="1"/>
</dbReference>
<keyword evidence="6 13" id="KW-0812">Transmembrane</keyword>
<gene>
    <name evidence="13" type="primary">yidC</name>
    <name evidence="17" type="ORF">A0123_01051</name>
</gene>
<keyword evidence="7 13" id="KW-0653">Protein transport</keyword>
<dbReference type="InterPro" id="IPR038221">
    <property type="entry name" value="YidC_periplasmic_sf"/>
</dbReference>
<dbReference type="NCBIfam" id="TIGR03592">
    <property type="entry name" value="yidC_oxa1_cterm"/>
    <property type="match status" value="1"/>
</dbReference>
<comment type="function">
    <text evidence="13">Required for the insertion and/or proper folding and/or complex formation of integral membrane proteins into the membrane. Involved in integration of membrane proteins that insert both dependently and independently of the Sec translocase complex, as well as at least some lipoproteins. Aids folding of multispanning membrane proteins.</text>
</comment>
<evidence type="ECO:0000256" key="3">
    <source>
        <dbReference type="ARBA" id="ARBA00015325"/>
    </source>
</evidence>
<dbReference type="RefSeq" id="WP_064273915.1">
    <property type="nucleotide sequence ID" value="NZ_LUTU01000005.1"/>
</dbReference>
<evidence type="ECO:0000256" key="4">
    <source>
        <dbReference type="ARBA" id="ARBA00022448"/>
    </source>
</evidence>
<evidence type="ECO:0000259" key="16">
    <source>
        <dbReference type="Pfam" id="PF14849"/>
    </source>
</evidence>
<comment type="similarity">
    <text evidence="2 13">Belongs to the OXA1/ALB3/YidC family. Type 1 subfamily.</text>
</comment>
<comment type="caution">
    <text evidence="17">The sequence shown here is derived from an EMBL/GenBank/DDBJ whole genome shotgun (WGS) entry which is preliminary data.</text>
</comment>
<dbReference type="GO" id="GO:0032977">
    <property type="term" value="F:membrane insertase activity"/>
    <property type="evidence" value="ECO:0007669"/>
    <property type="project" value="InterPro"/>
</dbReference>
<dbReference type="Proteomes" id="UP000077786">
    <property type="component" value="Unassembled WGS sequence"/>
</dbReference>
<keyword evidence="8 13" id="KW-1133">Transmembrane helix</keyword>
<name>A0A1B6VMX9_9PROT</name>
<feature type="transmembrane region" description="Helical" evidence="13">
    <location>
        <begin position="527"/>
        <end position="546"/>
    </location>
</feature>
<dbReference type="Pfam" id="PF14849">
    <property type="entry name" value="YidC_periplas"/>
    <property type="match status" value="1"/>
</dbReference>
<accession>A0A1B6VMX9</accession>
<keyword evidence="5 13" id="KW-1003">Cell membrane</keyword>
<dbReference type="Gene3D" id="2.70.98.90">
    <property type="match status" value="1"/>
</dbReference>
<evidence type="ECO:0000256" key="6">
    <source>
        <dbReference type="ARBA" id="ARBA00022692"/>
    </source>
</evidence>
<keyword evidence="10 13" id="KW-0143">Chaperone</keyword>
<dbReference type="GO" id="GO:0015031">
    <property type="term" value="P:protein transport"/>
    <property type="evidence" value="ECO:0007669"/>
    <property type="project" value="UniProtKB-KW"/>
</dbReference>
<dbReference type="CDD" id="cd19961">
    <property type="entry name" value="EcYidC-like_peri"/>
    <property type="match status" value="1"/>
</dbReference>
<dbReference type="PANTHER" id="PTHR12428:SF65">
    <property type="entry name" value="CYTOCHROME C OXIDASE ASSEMBLY PROTEIN COX18, MITOCHONDRIAL"/>
    <property type="match status" value="1"/>
</dbReference>
<protein>
    <recommendedName>
        <fullName evidence="3 13">Membrane protein insertase YidC</fullName>
    </recommendedName>
    <alternativeName>
        <fullName evidence="12 13">Foldase YidC</fullName>
    </alternativeName>
    <alternativeName>
        <fullName evidence="11 13">Membrane integrase YidC</fullName>
    </alternativeName>
    <alternativeName>
        <fullName evidence="13">Membrane protein YidC</fullName>
    </alternativeName>
</protein>
<evidence type="ECO:0000259" key="15">
    <source>
        <dbReference type="Pfam" id="PF02096"/>
    </source>
</evidence>
<dbReference type="InterPro" id="IPR019998">
    <property type="entry name" value="Membr_insert_YidC"/>
</dbReference>
<evidence type="ECO:0000256" key="12">
    <source>
        <dbReference type="ARBA" id="ARBA00033342"/>
    </source>
</evidence>
<evidence type="ECO:0000256" key="7">
    <source>
        <dbReference type="ARBA" id="ARBA00022927"/>
    </source>
</evidence>
<dbReference type="InterPro" id="IPR001708">
    <property type="entry name" value="YidC/ALB3/OXA1/COX18"/>
</dbReference>
<feature type="transmembrane region" description="Helical" evidence="13">
    <location>
        <begin position="485"/>
        <end position="506"/>
    </location>
</feature>
<evidence type="ECO:0000256" key="1">
    <source>
        <dbReference type="ARBA" id="ARBA00004429"/>
    </source>
</evidence>
<dbReference type="NCBIfam" id="NF002353">
    <property type="entry name" value="PRK01318.1-4"/>
    <property type="match status" value="1"/>
</dbReference>
<evidence type="ECO:0000256" key="9">
    <source>
        <dbReference type="ARBA" id="ARBA00023136"/>
    </source>
</evidence>
<dbReference type="PANTHER" id="PTHR12428">
    <property type="entry name" value="OXA1"/>
    <property type="match status" value="1"/>
</dbReference>
<dbReference type="PRINTS" id="PR01900">
    <property type="entry name" value="YIDCPROTEIN"/>
</dbReference>
<organism evidence="17 18">
    <name type="scientific">Gluconobacter cerinus</name>
    <dbReference type="NCBI Taxonomy" id="38307"/>
    <lineage>
        <taxon>Bacteria</taxon>
        <taxon>Pseudomonadati</taxon>
        <taxon>Pseudomonadota</taxon>
        <taxon>Alphaproteobacteria</taxon>
        <taxon>Acetobacterales</taxon>
        <taxon>Acetobacteraceae</taxon>
        <taxon>Gluconobacter</taxon>
    </lineage>
</organism>
<dbReference type="InterPro" id="IPR047196">
    <property type="entry name" value="YidC_ALB_C"/>
</dbReference>
<dbReference type="GO" id="GO:0005886">
    <property type="term" value="C:plasma membrane"/>
    <property type="evidence" value="ECO:0007669"/>
    <property type="project" value="UniProtKB-SubCell"/>
</dbReference>
<dbReference type="InterPro" id="IPR028055">
    <property type="entry name" value="YidC/Oxa/ALB_C"/>
</dbReference>
<evidence type="ECO:0000256" key="2">
    <source>
        <dbReference type="ARBA" id="ARBA00010527"/>
    </source>
</evidence>
<dbReference type="GO" id="GO:0051205">
    <property type="term" value="P:protein insertion into membrane"/>
    <property type="evidence" value="ECO:0007669"/>
    <property type="project" value="TreeGrafter"/>
</dbReference>
<feature type="domain" description="Membrane insertase YidC N-terminal" evidence="16">
    <location>
        <begin position="65"/>
        <end position="348"/>
    </location>
</feature>
<proteinExistence type="inferred from homology"/>
<evidence type="ECO:0000256" key="10">
    <source>
        <dbReference type="ARBA" id="ARBA00023186"/>
    </source>
</evidence>
<dbReference type="OrthoDB" id="9780552at2"/>
<dbReference type="CDD" id="cd20070">
    <property type="entry name" value="5TM_YidC_Alb3"/>
    <property type="match status" value="1"/>
</dbReference>
<dbReference type="InterPro" id="IPR028053">
    <property type="entry name" value="Membr_insert_YidC_N"/>
</dbReference>
<reference evidence="17 18" key="1">
    <citation type="submission" date="2016-03" db="EMBL/GenBank/DDBJ databases">
        <title>Draft genome sequence of Gluconobacter cerinus strain CECT 9110.</title>
        <authorList>
            <person name="Sainz F."/>
            <person name="Mas A."/>
            <person name="Torija M.J."/>
        </authorList>
    </citation>
    <scope>NUCLEOTIDE SEQUENCE [LARGE SCALE GENOMIC DNA]</scope>
    <source>
        <strain evidence="17 18">CECT 9110</strain>
    </source>
</reference>
<evidence type="ECO:0000313" key="17">
    <source>
        <dbReference type="EMBL" id="OAJ68347.1"/>
    </source>
</evidence>